<dbReference type="RefSeq" id="XP_020062159.1">
    <property type="nucleotide sequence ID" value="XM_020208566.1"/>
</dbReference>
<dbReference type="InterPro" id="IPR013083">
    <property type="entry name" value="Znf_RING/FYVE/PHD"/>
</dbReference>
<proteinExistence type="inferred from homology"/>
<evidence type="ECO:0000256" key="1">
    <source>
        <dbReference type="ARBA" id="ARBA00004123"/>
    </source>
</evidence>
<evidence type="ECO:0000313" key="15">
    <source>
        <dbReference type="Proteomes" id="UP000094285"/>
    </source>
</evidence>
<dbReference type="FunFam" id="3.30.40.10:FF:000273">
    <property type="entry name" value="E3 ubiquitin-protein ligase RBX1"/>
    <property type="match status" value="1"/>
</dbReference>
<evidence type="ECO:0000256" key="2">
    <source>
        <dbReference type="ARBA" id="ARBA00004496"/>
    </source>
</evidence>
<evidence type="ECO:0000256" key="4">
    <source>
        <dbReference type="ARBA" id="ARBA00009273"/>
    </source>
</evidence>
<dbReference type="InterPro" id="IPR051031">
    <property type="entry name" value="RING-box_E3_Ubiquitin_Ligase"/>
</dbReference>
<dbReference type="Pfam" id="PF12678">
    <property type="entry name" value="zf-rbx1"/>
    <property type="match status" value="1"/>
</dbReference>
<dbReference type="GO" id="GO:0031463">
    <property type="term" value="C:Cul3-RING ubiquitin ligase complex"/>
    <property type="evidence" value="ECO:0007669"/>
    <property type="project" value="UniProtKB-ARBA"/>
</dbReference>
<evidence type="ECO:0000256" key="9">
    <source>
        <dbReference type="ARBA" id="ARBA00022833"/>
    </source>
</evidence>
<feature type="domain" description="RING-type" evidence="13">
    <location>
        <begin position="49"/>
        <end position="105"/>
    </location>
</feature>
<dbReference type="OrthoDB" id="8962942at2759"/>
<reference evidence="15" key="1">
    <citation type="submission" date="2016-05" db="EMBL/GenBank/DDBJ databases">
        <title>Comparative genomics of biotechnologically important yeasts.</title>
        <authorList>
            <consortium name="DOE Joint Genome Institute"/>
            <person name="Riley R."/>
            <person name="Haridas S."/>
            <person name="Wolfe K.H."/>
            <person name="Lopes M.R."/>
            <person name="Hittinger C.T."/>
            <person name="Goker M."/>
            <person name="Salamov A."/>
            <person name="Wisecaver J."/>
            <person name="Long T.M."/>
            <person name="Aerts A.L."/>
            <person name="Barry K."/>
            <person name="Choi C."/>
            <person name="Clum A."/>
            <person name="Coughlan A.Y."/>
            <person name="Deshpande S."/>
            <person name="Douglass A.P."/>
            <person name="Hanson S.J."/>
            <person name="Klenk H.-P."/>
            <person name="Labutti K."/>
            <person name="Lapidus A."/>
            <person name="Lindquist E."/>
            <person name="Lipzen A."/>
            <person name="Meier-Kolthoff J.P."/>
            <person name="Ohm R.A."/>
            <person name="Otillar R.P."/>
            <person name="Pangilinan J."/>
            <person name="Peng Y."/>
            <person name="Rokas A."/>
            <person name="Rosa C.A."/>
            <person name="Scheuner C."/>
            <person name="Sibirny A.A."/>
            <person name="Slot J.C."/>
            <person name="Stielow J.B."/>
            <person name="Sun H."/>
            <person name="Kurtzman C.P."/>
            <person name="Blackwell M."/>
            <person name="Grigoriev I.V."/>
            <person name="Jeffries T.W."/>
        </authorList>
    </citation>
    <scope>NUCLEOTIDE SEQUENCE [LARGE SCALE GENOMIC DNA]</scope>
    <source>
        <strain evidence="15">NRRL Y-17324</strain>
    </source>
</reference>
<dbReference type="AlphaFoldDB" id="A0A1E4SBZ1"/>
<keyword evidence="15" id="KW-1185">Reference proteome</keyword>
<comment type="subcellular location">
    <subcellularLocation>
        <location evidence="2">Cytoplasm</location>
    </subcellularLocation>
    <subcellularLocation>
        <location evidence="1">Nucleus</location>
    </subcellularLocation>
</comment>
<evidence type="ECO:0000256" key="7">
    <source>
        <dbReference type="ARBA" id="ARBA00022771"/>
    </source>
</evidence>
<keyword evidence="5" id="KW-0963">Cytoplasm</keyword>
<dbReference type="GO" id="GO:0005737">
    <property type="term" value="C:cytoplasm"/>
    <property type="evidence" value="ECO:0007669"/>
    <property type="project" value="UniProtKB-SubCell"/>
</dbReference>
<dbReference type="CDD" id="cd16485">
    <property type="entry name" value="mRING-H2-C3H2C2D_RBX1"/>
    <property type="match status" value="1"/>
</dbReference>
<sequence>MADEHDRMDVDSVEQKEQIPKAKNSKQRFEVKKWTAVAFWSWDIQIENCAICRNHLMEPCIECQPNAINNVDKECIAAWGVCNHAFHLHCIKRWLKTRNACPLDNTEWTYQKFGS</sequence>
<evidence type="ECO:0000256" key="8">
    <source>
        <dbReference type="ARBA" id="ARBA00022786"/>
    </source>
</evidence>
<keyword evidence="10" id="KW-0539">Nucleus</keyword>
<dbReference type="GO" id="GO:0008270">
    <property type="term" value="F:zinc ion binding"/>
    <property type="evidence" value="ECO:0007669"/>
    <property type="project" value="UniProtKB-KW"/>
</dbReference>
<evidence type="ECO:0000256" key="5">
    <source>
        <dbReference type="ARBA" id="ARBA00022490"/>
    </source>
</evidence>
<evidence type="ECO:0000256" key="11">
    <source>
        <dbReference type="PROSITE-ProRule" id="PRU00175"/>
    </source>
</evidence>
<gene>
    <name evidence="14" type="ORF">CANTADRAFT_340070</name>
</gene>
<dbReference type="EMBL" id="KV453916">
    <property type="protein sequence ID" value="ODV77037.1"/>
    <property type="molecule type" value="Genomic_DNA"/>
</dbReference>
<dbReference type="GO" id="GO:0005634">
    <property type="term" value="C:nucleus"/>
    <property type="evidence" value="ECO:0007669"/>
    <property type="project" value="UniProtKB-SubCell"/>
</dbReference>
<organism evidence="14 15">
    <name type="scientific">Suhomyces tanzawaensis NRRL Y-17324</name>
    <dbReference type="NCBI Taxonomy" id="984487"/>
    <lineage>
        <taxon>Eukaryota</taxon>
        <taxon>Fungi</taxon>
        <taxon>Dikarya</taxon>
        <taxon>Ascomycota</taxon>
        <taxon>Saccharomycotina</taxon>
        <taxon>Pichiomycetes</taxon>
        <taxon>Debaryomycetaceae</taxon>
        <taxon>Suhomyces</taxon>
    </lineage>
</organism>
<comment type="pathway">
    <text evidence="3">Protein modification; protein ubiquitination.</text>
</comment>
<feature type="compositionally biased region" description="Basic and acidic residues" evidence="12">
    <location>
        <begin position="1"/>
        <end position="20"/>
    </location>
</feature>
<dbReference type="PROSITE" id="PS50089">
    <property type="entry name" value="ZF_RING_2"/>
    <property type="match status" value="1"/>
</dbReference>
<dbReference type="UniPathway" id="UPA00143"/>
<dbReference type="STRING" id="984487.A0A1E4SBZ1"/>
<dbReference type="Gene3D" id="3.30.40.10">
    <property type="entry name" value="Zinc/RING finger domain, C3HC4 (zinc finger)"/>
    <property type="match status" value="1"/>
</dbReference>
<evidence type="ECO:0000256" key="6">
    <source>
        <dbReference type="ARBA" id="ARBA00022723"/>
    </source>
</evidence>
<dbReference type="InterPro" id="IPR001841">
    <property type="entry name" value="Znf_RING"/>
</dbReference>
<dbReference type="GO" id="GO:0016567">
    <property type="term" value="P:protein ubiquitination"/>
    <property type="evidence" value="ECO:0007669"/>
    <property type="project" value="UniProtKB-UniPathway"/>
</dbReference>
<dbReference type="GO" id="GO:0051603">
    <property type="term" value="P:proteolysis involved in protein catabolic process"/>
    <property type="evidence" value="ECO:0007669"/>
    <property type="project" value="UniProtKB-ARBA"/>
</dbReference>
<keyword evidence="6" id="KW-0479">Metal-binding</keyword>
<name>A0A1E4SBZ1_9ASCO</name>
<evidence type="ECO:0000256" key="12">
    <source>
        <dbReference type="SAM" id="MobiDB-lite"/>
    </source>
</evidence>
<feature type="region of interest" description="Disordered" evidence="12">
    <location>
        <begin position="1"/>
        <end position="22"/>
    </location>
</feature>
<evidence type="ECO:0000256" key="10">
    <source>
        <dbReference type="ARBA" id="ARBA00023242"/>
    </source>
</evidence>
<evidence type="ECO:0000259" key="13">
    <source>
        <dbReference type="PROSITE" id="PS50089"/>
    </source>
</evidence>
<keyword evidence="9" id="KW-0862">Zinc</keyword>
<evidence type="ECO:0000313" key="14">
    <source>
        <dbReference type="EMBL" id="ODV77037.1"/>
    </source>
</evidence>
<accession>A0A1E4SBZ1</accession>
<comment type="similarity">
    <text evidence="4">Belongs to the RING-box family.</text>
</comment>
<dbReference type="SUPFAM" id="SSF57850">
    <property type="entry name" value="RING/U-box"/>
    <property type="match status" value="1"/>
</dbReference>
<dbReference type="PANTHER" id="PTHR11210">
    <property type="entry name" value="RING BOX"/>
    <property type="match status" value="1"/>
</dbReference>
<dbReference type="Proteomes" id="UP000094285">
    <property type="component" value="Unassembled WGS sequence"/>
</dbReference>
<dbReference type="GeneID" id="30982703"/>
<evidence type="ECO:0000256" key="3">
    <source>
        <dbReference type="ARBA" id="ARBA00004906"/>
    </source>
</evidence>
<dbReference type="InterPro" id="IPR024766">
    <property type="entry name" value="Znf_RING_H2"/>
</dbReference>
<protein>
    <submittedName>
        <fullName evidence="14">RING/U-box</fullName>
    </submittedName>
</protein>
<keyword evidence="8" id="KW-0833">Ubl conjugation pathway</keyword>
<keyword evidence="7 11" id="KW-0863">Zinc-finger</keyword>